<evidence type="ECO:0000259" key="7">
    <source>
        <dbReference type="Pfam" id="PF14508"/>
    </source>
</evidence>
<evidence type="ECO:0000256" key="5">
    <source>
        <dbReference type="ARBA" id="ARBA00023295"/>
    </source>
</evidence>
<dbReference type="InterPro" id="IPR017853">
    <property type="entry name" value="GH"/>
</dbReference>
<comment type="subunit">
    <text evidence="2">Monomer.</text>
</comment>
<dbReference type="Proteomes" id="UP000293162">
    <property type="component" value="Unassembled WGS sequence"/>
</dbReference>
<evidence type="ECO:0000259" key="8">
    <source>
        <dbReference type="Pfam" id="PF14509"/>
    </source>
</evidence>
<dbReference type="Gene3D" id="2.60.40.1180">
    <property type="entry name" value="Golgi alpha-mannosidase II"/>
    <property type="match status" value="1"/>
</dbReference>
<dbReference type="PANTHER" id="PTHR35803">
    <property type="entry name" value="GLUCAN 1,4-ALPHA-GLUCOSIDASE SUSB-RELATED"/>
    <property type="match status" value="1"/>
</dbReference>
<evidence type="ECO:0000256" key="1">
    <source>
        <dbReference type="ARBA" id="ARBA00001913"/>
    </source>
</evidence>
<evidence type="ECO:0000256" key="4">
    <source>
        <dbReference type="ARBA" id="ARBA00022837"/>
    </source>
</evidence>
<organism evidence="9 10">
    <name type="scientific">Emticicia agri</name>
    <dbReference type="NCBI Taxonomy" id="2492393"/>
    <lineage>
        <taxon>Bacteria</taxon>
        <taxon>Pseudomonadati</taxon>
        <taxon>Bacteroidota</taxon>
        <taxon>Cytophagia</taxon>
        <taxon>Cytophagales</taxon>
        <taxon>Leadbetterellaceae</taxon>
        <taxon>Emticicia</taxon>
    </lineage>
</organism>
<evidence type="ECO:0000313" key="10">
    <source>
        <dbReference type="Proteomes" id="UP000293162"/>
    </source>
</evidence>
<dbReference type="InterPro" id="IPR013785">
    <property type="entry name" value="Aldolase_TIM"/>
</dbReference>
<sequence>MNNRLLFFLLGTFVFINLKTVAQSWSVSSPNNKIRITVELKQPDKNLIYYVDYIENSTTDPVINASNLGVQRMDELFMNNFSFEGITNRSIDENYQNATGKKLSLRNHANEMTVSFKVNNKLLNVVFRAYDDGVAFRYIFPETSGAEYYVTGENTTFQLPTDGSAWIQEFATFQPVYERFFSNGTPLNQNIFTQSAFPALFKTSKFWLLLTEADLHDNFFGSHLDAYYGNGTFKVAVPNQDDGNGFVNFAKSSLPWIMPWRVIMIGKENRTIAESNLVSNLSTPSTIADISWIKPGLSAWSWWSNLDSPTDFAATKNFIDFTSTFKLPYFLVDLRWNQMGNGGNIDDIINYANTKNVKLWLWYNSGGPTNEFYNDHPRDLMHIKEIRRNEFQRIKNLGIKGVKIDFFQSDKQEVIKQYIDILKDAADYQLMVNFHGSIIPKGWERTYPNLVTSEAIKGAEAYLFDGDNYRPNAPVHHTILPFTRNAIGSMDYTPVIIGEGRGVVHYTTDVHEIALLNTFESGETHLVDRAQSYLGLPAIAQKMIQEFPTTWDETRMIDGFPGTHVVMARRKGQNWYISGINGLNTEKTISLNLSFIANGEYAKQSLKDGNTPRDIVPAETNTTIQTNFNSNELMKPFGGFLIVLKRKACQESYTINNSATDVMDTYKASDKITSSVKILSDRNVNYDAGKSIDLITGFEVQPGGTFSAKMGGCTE</sequence>
<dbReference type="InterPro" id="IPR055015">
    <property type="entry name" value="GCX_COOH"/>
</dbReference>
<evidence type="ECO:0000259" key="6">
    <source>
        <dbReference type="Pfam" id="PF10566"/>
    </source>
</evidence>
<dbReference type="RefSeq" id="WP_130021145.1">
    <property type="nucleotide sequence ID" value="NZ_SEWF01000014.1"/>
</dbReference>
<dbReference type="Pfam" id="PF10566">
    <property type="entry name" value="Glyco_hydro_97"/>
    <property type="match status" value="1"/>
</dbReference>
<evidence type="ECO:0000256" key="2">
    <source>
        <dbReference type="ARBA" id="ARBA00011245"/>
    </source>
</evidence>
<dbReference type="NCBIfam" id="NF045639">
    <property type="entry name" value="GCX_COOH"/>
    <property type="match status" value="1"/>
</dbReference>
<dbReference type="SUPFAM" id="SSF51445">
    <property type="entry name" value="(Trans)glycosidases"/>
    <property type="match status" value="1"/>
</dbReference>
<proteinExistence type="predicted"/>
<dbReference type="Gene3D" id="2.70.98.10">
    <property type="match status" value="1"/>
</dbReference>
<keyword evidence="5" id="KW-0326">Glycosidase</keyword>
<protein>
    <submittedName>
        <fullName evidence="9">Glycoside hydrolase family 97 protein</fullName>
    </submittedName>
</protein>
<comment type="caution">
    <text evidence="9">The sequence shown here is derived from an EMBL/GenBank/DDBJ whole genome shotgun (WGS) entry which is preliminary data.</text>
</comment>
<feature type="domain" description="Glycosyl-hydrolase 97 catalytic" evidence="6">
    <location>
        <begin position="301"/>
        <end position="455"/>
    </location>
</feature>
<name>A0A4V1ZDB1_9BACT</name>
<keyword evidence="3 9" id="KW-0378">Hydrolase</keyword>
<gene>
    <name evidence="9" type="ORF">EWM59_11640</name>
</gene>
<dbReference type="InterPro" id="IPR029486">
    <property type="entry name" value="GH97_N"/>
</dbReference>
<dbReference type="OrthoDB" id="57532at2"/>
<dbReference type="GO" id="GO:0016798">
    <property type="term" value="F:hydrolase activity, acting on glycosyl bonds"/>
    <property type="evidence" value="ECO:0007669"/>
    <property type="project" value="UniProtKB-KW"/>
</dbReference>
<dbReference type="InterPro" id="IPR052720">
    <property type="entry name" value="Glycosyl_hydrolase_97"/>
</dbReference>
<keyword evidence="10" id="KW-1185">Reference proteome</keyword>
<dbReference type="Pfam" id="PF14508">
    <property type="entry name" value="GH97_N"/>
    <property type="match status" value="1"/>
</dbReference>
<dbReference type="InterPro" id="IPR019563">
    <property type="entry name" value="GH97_catalytic"/>
</dbReference>
<dbReference type="InterPro" id="IPR014718">
    <property type="entry name" value="GH-type_carb-bd"/>
</dbReference>
<dbReference type="Gene3D" id="3.20.20.70">
    <property type="entry name" value="Aldolase class I"/>
    <property type="match status" value="1"/>
</dbReference>
<dbReference type="EMBL" id="SEWF01000014">
    <property type="protein sequence ID" value="RYU95540.1"/>
    <property type="molecule type" value="Genomic_DNA"/>
</dbReference>
<dbReference type="InterPro" id="IPR029483">
    <property type="entry name" value="GH97_C"/>
</dbReference>
<dbReference type="PANTHER" id="PTHR35803:SF2">
    <property type="entry name" value="RETAINING ALPHA-GALACTOSIDASE"/>
    <property type="match status" value="1"/>
</dbReference>
<evidence type="ECO:0000313" key="9">
    <source>
        <dbReference type="EMBL" id="RYU95540.1"/>
    </source>
</evidence>
<dbReference type="Pfam" id="PF14509">
    <property type="entry name" value="GH97_C"/>
    <property type="match status" value="1"/>
</dbReference>
<feature type="domain" description="Glycosyl-hydrolase 97 C-terminal oligomerisation" evidence="8">
    <location>
        <begin position="550"/>
        <end position="645"/>
    </location>
</feature>
<keyword evidence="4" id="KW-0106">Calcium</keyword>
<reference evidence="9 10" key="1">
    <citation type="submission" date="2019-02" db="EMBL/GenBank/DDBJ databases">
        <title>Bacterial novel species Emticicia sp. 17J42-9 isolated from soil.</title>
        <authorList>
            <person name="Jung H.-Y."/>
        </authorList>
    </citation>
    <scope>NUCLEOTIDE SEQUENCE [LARGE SCALE GENOMIC DNA]</scope>
    <source>
        <strain evidence="9 10">17J42-9</strain>
    </source>
</reference>
<accession>A0A4V1ZDB1</accession>
<dbReference type="AlphaFoldDB" id="A0A4V1ZDB1"/>
<dbReference type="InterPro" id="IPR013780">
    <property type="entry name" value="Glyco_hydro_b"/>
</dbReference>
<evidence type="ECO:0000256" key="3">
    <source>
        <dbReference type="ARBA" id="ARBA00022801"/>
    </source>
</evidence>
<dbReference type="GO" id="GO:0030246">
    <property type="term" value="F:carbohydrate binding"/>
    <property type="evidence" value="ECO:0007669"/>
    <property type="project" value="InterPro"/>
</dbReference>
<comment type="cofactor">
    <cofactor evidence="1">
        <name>Ca(2+)</name>
        <dbReference type="ChEBI" id="CHEBI:29108"/>
    </cofactor>
</comment>
<feature type="domain" description="Glycosyl-hydrolase 97 N-terminal" evidence="7">
    <location>
        <begin position="27"/>
        <end position="284"/>
    </location>
</feature>